<name>Q12T77_SHEDO</name>
<dbReference type="NCBIfam" id="TIGR00205">
    <property type="entry name" value="fliE"/>
    <property type="match status" value="1"/>
</dbReference>
<dbReference type="GO" id="GO:0009425">
    <property type="term" value="C:bacterial-type flagellum basal body"/>
    <property type="evidence" value="ECO:0007669"/>
    <property type="project" value="UniProtKB-SubCell"/>
</dbReference>
<dbReference type="RefSeq" id="WP_011494518.1">
    <property type="nucleotide sequence ID" value="NC_007954.1"/>
</dbReference>
<accession>Q12T77</accession>
<evidence type="ECO:0000256" key="4">
    <source>
        <dbReference type="ARBA" id="ARBA00023143"/>
    </source>
</evidence>
<proteinExistence type="inferred from homology"/>
<evidence type="ECO:0000256" key="5">
    <source>
        <dbReference type="HAMAP-Rule" id="MF_00724"/>
    </source>
</evidence>
<comment type="similarity">
    <text evidence="2 5">Belongs to the FliE family.</text>
</comment>
<evidence type="ECO:0000256" key="2">
    <source>
        <dbReference type="ARBA" id="ARBA00009272"/>
    </source>
</evidence>
<dbReference type="STRING" id="318161.Sden_0052"/>
<gene>
    <name evidence="5" type="primary">fliE</name>
    <name evidence="6" type="ordered locus">Sden_0052</name>
</gene>
<dbReference type="OrthoDB" id="8909229at2"/>
<reference evidence="6 7" key="1">
    <citation type="submission" date="2006-03" db="EMBL/GenBank/DDBJ databases">
        <title>Complete sequence of Shewanella denitrificans OS217.</title>
        <authorList>
            <consortium name="US DOE Joint Genome Institute"/>
            <person name="Copeland A."/>
            <person name="Lucas S."/>
            <person name="Lapidus A."/>
            <person name="Barry K."/>
            <person name="Detter J.C."/>
            <person name="Glavina del Rio T."/>
            <person name="Hammon N."/>
            <person name="Israni S."/>
            <person name="Dalin E."/>
            <person name="Tice H."/>
            <person name="Pitluck S."/>
            <person name="Brettin T."/>
            <person name="Bruce D."/>
            <person name="Han C."/>
            <person name="Tapia R."/>
            <person name="Gilna P."/>
            <person name="Kiss H."/>
            <person name="Schmutz J."/>
            <person name="Larimer F."/>
            <person name="Land M."/>
            <person name="Hauser L."/>
            <person name="Kyrpides N."/>
            <person name="Lykidis A."/>
            <person name="Richardson P."/>
        </authorList>
    </citation>
    <scope>NUCLEOTIDE SEQUENCE [LARGE SCALE GENOMIC DNA]</scope>
    <source>
        <strain evidence="7">OS217 / ATCC BAA-1090 / DSM 15013</strain>
    </source>
</reference>
<dbReference type="PRINTS" id="PR01006">
    <property type="entry name" value="FLGHOOKFLIE"/>
</dbReference>
<dbReference type="GO" id="GO:0005198">
    <property type="term" value="F:structural molecule activity"/>
    <property type="evidence" value="ECO:0007669"/>
    <property type="project" value="UniProtKB-UniRule"/>
</dbReference>
<organism evidence="6 7">
    <name type="scientific">Shewanella denitrificans (strain OS217 / ATCC BAA-1090 / DSM 15013)</name>
    <dbReference type="NCBI Taxonomy" id="318161"/>
    <lineage>
        <taxon>Bacteria</taxon>
        <taxon>Pseudomonadati</taxon>
        <taxon>Pseudomonadota</taxon>
        <taxon>Gammaproteobacteria</taxon>
        <taxon>Alteromonadales</taxon>
        <taxon>Shewanellaceae</taxon>
        <taxon>Shewanella</taxon>
    </lineage>
</organism>
<dbReference type="GO" id="GO:0003774">
    <property type="term" value="F:cytoskeletal motor activity"/>
    <property type="evidence" value="ECO:0007669"/>
    <property type="project" value="InterPro"/>
</dbReference>
<protein>
    <recommendedName>
        <fullName evidence="3 5">Flagellar hook-basal body complex protein FliE</fullName>
    </recommendedName>
</protein>
<dbReference type="AlphaFoldDB" id="Q12T77"/>
<dbReference type="Proteomes" id="UP000001982">
    <property type="component" value="Chromosome"/>
</dbReference>
<sequence length="96" mass="10584">MEIEAIRALEVTGNIPLAPSQLPEVSFVEMLGDGVHKVSNDMNVANELVEKFARGEPIAVDEVMVAMEQAQLSLKLAVEVKNKLTAAYQELFRMQV</sequence>
<dbReference type="Pfam" id="PF02049">
    <property type="entry name" value="FliE"/>
    <property type="match status" value="1"/>
</dbReference>
<dbReference type="PANTHER" id="PTHR34653:SF1">
    <property type="entry name" value="FLAGELLAR HOOK-BASAL BODY COMPLEX PROTEIN FLIE"/>
    <property type="match status" value="1"/>
</dbReference>
<keyword evidence="7" id="KW-1185">Reference proteome</keyword>
<keyword evidence="4 5" id="KW-0975">Bacterial flagellum</keyword>
<dbReference type="GO" id="GO:0071973">
    <property type="term" value="P:bacterial-type flagellum-dependent cell motility"/>
    <property type="evidence" value="ECO:0007669"/>
    <property type="project" value="InterPro"/>
</dbReference>
<dbReference type="HAMAP" id="MF_00724">
    <property type="entry name" value="FliE"/>
    <property type="match status" value="1"/>
</dbReference>
<dbReference type="InterPro" id="IPR001624">
    <property type="entry name" value="FliE"/>
</dbReference>
<dbReference type="HOGENOM" id="CLU_147249_3_3_6"/>
<keyword evidence="6" id="KW-0969">Cilium</keyword>
<evidence type="ECO:0000256" key="3">
    <source>
        <dbReference type="ARBA" id="ARBA00018024"/>
    </source>
</evidence>
<evidence type="ECO:0000256" key="1">
    <source>
        <dbReference type="ARBA" id="ARBA00004117"/>
    </source>
</evidence>
<dbReference type="EMBL" id="CP000302">
    <property type="protein sequence ID" value="ABE53349.1"/>
    <property type="molecule type" value="Genomic_DNA"/>
</dbReference>
<evidence type="ECO:0000313" key="6">
    <source>
        <dbReference type="EMBL" id="ABE53349.1"/>
    </source>
</evidence>
<dbReference type="PANTHER" id="PTHR34653">
    <property type="match status" value="1"/>
</dbReference>
<evidence type="ECO:0000313" key="7">
    <source>
        <dbReference type="Proteomes" id="UP000001982"/>
    </source>
</evidence>
<dbReference type="eggNOG" id="COG1677">
    <property type="taxonomic scope" value="Bacteria"/>
</dbReference>
<keyword evidence="6" id="KW-0966">Cell projection</keyword>
<dbReference type="KEGG" id="sdn:Sden_0052"/>
<keyword evidence="6" id="KW-0282">Flagellum</keyword>
<comment type="subcellular location">
    <subcellularLocation>
        <location evidence="1 5">Bacterial flagellum basal body</location>
    </subcellularLocation>
</comment>